<sequence length="192" mass="20375">MSMRKIRYGLTRAVWLLVALSAALSISCGNSNSEVVRDTTGATFSWTCSDDEPCAIEPLDAPRPAQCDGSRVFYAYSLDNFIEICSAVELDSGGWFTNTPLCRPVACDADDECPQVLNAAFACSAGLCQNVEPTRGITGKDVIMLCMADAPRPSHCRAQVAVPEVAAEVARALASCDDATGVCTVPADCRQP</sequence>
<comment type="caution">
    <text evidence="2">The sequence shown here is derived from an EMBL/GenBank/DDBJ whole genome shotgun (WGS) entry which is preliminary data.</text>
</comment>
<reference evidence="2 3" key="1">
    <citation type="submission" date="2023-04" db="EMBL/GenBank/DDBJ databases">
        <title>The genome sequence of Polyangium sorediatum DSM14670.</title>
        <authorList>
            <person name="Zhang X."/>
        </authorList>
    </citation>
    <scope>NUCLEOTIDE SEQUENCE [LARGE SCALE GENOMIC DNA]</scope>
    <source>
        <strain evidence="2 3">DSM 14670</strain>
    </source>
</reference>
<evidence type="ECO:0000313" key="3">
    <source>
        <dbReference type="Proteomes" id="UP001160301"/>
    </source>
</evidence>
<dbReference type="Proteomes" id="UP001160301">
    <property type="component" value="Unassembled WGS sequence"/>
</dbReference>
<keyword evidence="1" id="KW-0732">Signal</keyword>
<evidence type="ECO:0008006" key="4">
    <source>
        <dbReference type="Google" id="ProtNLM"/>
    </source>
</evidence>
<proteinExistence type="predicted"/>
<dbReference type="RefSeq" id="WP_284721045.1">
    <property type="nucleotide sequence ID" value="NZ_JARZHI010000030.1"/>
</dbReference>
<feature type="chain" id="PRO_5047098830" description="Lipoprotein" evidence="1">
    <location>
        <begin position="34"/>
        <end position="192"/>
    </location>
</feature>
<protein>
    <recommendedName>
        <fullName evidence="4">Lipoprotein</fullName>
    </recommendedName>
</protein>
<name>A0ABT6NYR8_9BACT</name>
<accession>A0ABT6NYR8</accession>
<evidence type="ECO:0000256" key="1">
    <source>
        <dbReference type="SAM" id="SignalP"/>
    </source>
</evidence>
<organism evidence="2 3">
    <name type="scientific">Polyangium sorediatum</name>
    <dbReference type="NCBI Taxonomy" id="889274"/>
    <lineage>
        <taxon>Bacteria</taxon>
        <taxon>Pseudomonadati</taxon>
        <taxon>Myxococcota</taxon>
        <taxon>Polyangia</taxon>
        <taxon>Polyangiales</taxon>
        <taxon>Polyangiaceae</taxon>
        <taxon>Polyangium</taxon>
    </lineage>
</organism>
<evidence type="ECO:0000313" key="2">
    <source>
        <dbReference type="EMBL" id="MDI1433492.1"/>
    </source>
</evidence>
<keyword evidence="3" id="KW-1185">Reference proteome</keyword>
<dbReference type="PROSITE" id="PS51257">
    <property type="entry name" value="PROKAR_LIPOPROTEIN"/>
    <property type="match status" value="1"/>
</dbReference>
<dbReference type="EMBL" id="JARZHI010000030">
    <property type="protein sequence ID" value="MDI1433492.1"/>
    <property type="molecule type" value="Genomic_DNA"/>
</dbReference>
<feature type="signal peptide" evidence="1">
    <location>
        <begin position="1"/>
        <end position="33"/>
    </location>
</feature>
<gene>
    <name evidence="2" type="ORF">QHF89_28605</name>
</gene>